<accession>A0A7Z0CIW7</accession>
<reference evidence="2 3" key="1">
    <citation type="submission" date="2020-07" db="EMBL/GenBank/DDBJ databases">
        <title>Sequencing the genomes of 1000 actinobacteria strains.</title>
        <authorList>
            <person name="Klenk H.-P."/>
        </authorList>
    </citation>
    <scope>NUCLEOTIDE SEQUENCE [LARGE SCALE GENOMIC DNA]</scope>
    <source>
        <strain evidence="2 3">DSM 19970</strain>
    </source>
</reference>
<proteinExistence type="predicted"/>
<keyword evidence="3" id="KW-1185">Reference proteome</keyword>
<organism evidence="2 3">
    <name type="scientific">Demequina lutea</name>
    <dbReference type="NCBI Taxonomy" id="431489"/>
    <lineage>
        <taxon>Bacteria</taxon>
        <taxon>Bacillati</taxon>
        <taxon>Actinomycetota</taxon>
        <taxon>Actinomycetes</taxon>
        <taxon>Micrococcales</taxon>
        <taxon>Demequinaceae</taxon>
        <taxon>Demequina</taxon>
    </lineage>
</organism>
<name>A0A7Z0CIW7_9MICO</name>
<dbReference type="EMBL" id="JACBZO010000001">
    <property type="protein sequence ID" value="NYI40157.1"/>
    <property type="molecule type" value="Genomic_DNA"/>
</dbReference>
<protein>
    <submittedName>
        <fullName evidence="2">Raffinose/stachyose/melibiose transport system substrate-binding protein</fullName>
    </submittedName>
</protein>
<dbReference type="Gene3D" id="3.40.190.10">
    <property type="entry name" value="Periplasmic binding protein-like II"/>
    <property type="match status" value="2"/>
</dbReference>
<feature type="chain" id="PRO_5039675218" evidence="1">
    <location>
        <begin position="24"/>
        <end position="443"/>
    </location>
</feature>
<feature type="signal peptide" evidence="1">
    <location>
        <begin position="1"/>
        <end position="23"/>
    </location>
</feature>
<evidence type="ECO:0000313" key="3">
    <source>
        <dbReference type="Proteomes" id="UP000547973"/>
    </source>
</evidence>
<evidence type="ECO:0000256" key="1">
    <source>
        <dbReference type="SAM" id="SignalP"/>
    </source>
</evidence>
<dbReference type="InterPro" id="IPR006059">
    <property type="entry name" value="SBP"/>
</dbReference>
<sequence length="443" mass="47913">MKYRKRIVAAAIAVGALSLGACSSGSGSTTTPASASSGAGQYAGQTLKVMDYEGADSAMGIAWAKAIQIFEAQTGAKVDHQSTSFETLNASASQLFDSSDAPDVSEYNKGNGTAGQLAATGIIQNLDDAYAKYGWADKLGAGISTIAKYDANGVMGSGSYYGVPNYGEFVFLYFNQDMFTKYNVKVPTTEAELETAMQTFKDNGVTPMTTSAQEYPMGQLWYQLALSKANRQWVNDYQLYQHPIDWNGPEITYATTTLKSWLDKGYISKDVSGMKAEDAGLQFINGQVPMFYSGSWWYGRMLTDVKTFKVGITNWPGTTLTPGSGGNIWVIPAKSKQPELAKIFINITMSPEVQALLGESGGLPVAANTADVKDPNAQALIKLFNEVNARDGLSFYPDWPTPTFYGDLNGVMQGLVNGTYSPEQAQAELKNYYETYVSTVTKK</sequence>
<dbReference type="PANTHER" id="PTHR43649">
    <property type="entry name" value="ARABINOSE-BINDING PROTEIN-RELATED"/>
    <property type="match status" value="1"/>
</dbReference>
<dbReference type="Pfam" id="PF13416">
    <property type="entry name" value="SBP_bac_8"/>
    <property type="match status" value="1"/>
</dbReference>
<dbReference type="InterPro" id="IPR050490">
    <property type="entry name" value="Bact_solute-bd_prot1"/>
</dbReference>
<gene>
    <name evidence="2" type="ORF">BKA03_000276</name>
</gene>
<dbReference type="RefSeq" id="WP_062074854.1">
    <property type="nucleotide sequence ID" value="NZ_BBRC01000004.1"/>
</dbReference>
<keyword evidence="1" id="KW-0732">Signal</keyword>
<evidence type="ECO:0000313" key="2">
    <source>
        <dbReference type="EMBL" id="NYI40157.1"/>
    </source>
</evidence>
<dbReference type="PROSITE" id="PS51257">
    <property type="entry name" value="PROKAR_LIPOPROTEIN"/>
    <property type="match status" value="1"/>
</dbReference>
<dbReference type="SUPFAM" id="SSF53850">
    <property type="entry name" value="Periplasmic binding protein-like II"/>
    <property type="match status" value="1"/>
</dbReference>
<dbReference type="PANTHER" id="PTHR43649:SF14">
    <property type="entry name" value="BLR3389 PROTEIN"/>
    <property type="match status" value="1"/>
</dbReference>
<dbReference type="OrthoDB" id="358201at2"/>
<comment type="caution">
    <text evidence="2">The sequence shown here is derived from an EMBL/GenBank/DDBJ whole genome shotgun (WGS) entry which is preliminary data.</text>
</comment>
<dbReference type="Proteomes" id="UP000547973">
    <property type="component" value="Unassembled WGS sequence"/>
</dbReference>
<dbReference type="AlphaFoldDB" id="A0A7Z0CIW7"/>